<organism evidence="7 8">
    <name type="scientific">Candidatus Thiodictyon syntrophicum</name>
    <dbReference type="NCBI Taxonomy" id="1166950"/>
    <lineage>
        <taxon>Bacteria</taxon>
        <taxon>Pseudomonadati</taxon>
        <taxon>Pseudomonadota</taxon>
        <taxon>Gammaproteobacteria</taxon>
        <taxon>Chromatiales</taxon>
        <taxon>Chromatiaceae</taxon>
        <taxon>Thiodictyon</taxon>
    </lineage>
</organism>
<evidence type="ECO:0000313" key="8">
    <source>
        <dbReference type="Proteomes" id="UP000232638"/>
    </source>
</evidence>
<reference evidence="7 8" key="1">
    <citation type="submission" date="2017-03" db="EMBL/GenBank/DDBJ databases">
        <title>Complete genome sequence of Candidatus 'Thiodictyon syntrophicum' sp. nov. strain Cad16T, a photolithoautotroph purple sulfur bacterium isolated from an alpine meromictic lake.</title>
        <authorList>
            <person name="Luedin S.M."/>
            <person name="Pothier J.F."/>
            <person name="Danza F."/>
            <person name="Storelli N."/>
            <person name="Wittwer M."/>
            <person name="Tonolla M."/>
        </authorList>
    </citation>
    <scope>NUCLEOTIDE SEQUENCE [LARGE SCALE GENOMIC DNA]</scope>
    <source>
        <strain evidence="7 8">Cad16T</strain>
    </source>
</reference>
<keyword evidence="5" id="KW-0966">Cell projection</keyword>
<evidence type="ECO:0000259" key="6">
    <source>
        <dbReference type="Pfam" id="PF22544"/>
    </source>
</evidence>
<keyword evidence="4" id="KW-0969">Cilium</keyword>
<dbReference type="InterPro" id="IPR013783">
    <property type="entry name" value="Ig-like_fold"/>
</dbReference>
<dbReference type="InterPro" id="IPR053879">
    <property type="entry name" value="HYDIN_VesB_CFA65-like_Ig"/>
</dbReference>
<name>A0A2K8U914_9GAMM</name>
<dbReference type="Gene3D" id="2.60.40.10">
    <property type="entry name" value="Immunoglobulins"/>
    <property type="match status" value="1"/>
</dbReference>
<feature type="domain" description="HYDIN/VesB/CFA65-like Ig-like" evidence="6">
    <location>
        <begin position="60"/>
        <end position="150"/>
    </location>
</feature>
<evidence type="ECO:0000256" key="5">
    <source>
        <dbReference type="ARBA" id="ARBA00023273"/>
    </source>
</evidence>
<dbReference type="KEGG" id="tsy:THSYN_14560"/>
<dbReference type="Proteomes" id="UP000232638">
    <property type="component" value="Chromosome"/>
</dbReference>
<dbReference type="AlphaFoldDB" id="A0A2K8U914"/>
<protein>
    <recommendedName>
        <fullName evidence="6">HYDIN/VesB/CFA65-like Ig-like domain-containing protein</fullName>
    </recommendedName>
</protein>
<comment type="subcellular location">
    <subcellularLocation>
        <location evidence="1">Cell projection</location>
        <location evidence="1">Cilium</location>
    </subcellularLocation>
    <subcellularLocation>
        <location evidence="2">Cytoplasm</location>
    </subcellularLocation>
</comment>
<keyword evidence="3" id="KW-0963">Cytoplasm</keyword>
<sequence>MGFSGAIGNAMVVRKPFAAGPGSRPWEAHGLAARRWRVLCRFLIASLLVGSVDCATAQGLSVEPNPVDMGPVAAGSRLQARLSVRNESDRVLTILDLEKGCHVMVDLPDSAKLAPGAAMVLTVTWDADMSLGVKQTRLFLRTDSLSDPEVPVNIVHDVRDSAALFPASAVLRGGACQRGEPVFVELRLIGEAETDLKEINVSGVGLRAWSEPLDSPGRRGYRIGVALEKLRSFDVSMEVVTLEIVTAAHRHSLDLPVLVLCESREPRRPAILPERERVPAANRALTDGAVSAGRGITP</sequence>
<gene>
    <name evidence="7" type="ORF">THSYN_14560</name>
</gene>
<evidence type="ECO:0000256" key="2">
    <source>
        <dbReference type="ARBA" id="ARBA00004496"/>
    </source>
</evidence>
<evidence type="ECO:0000256" key="4">
    <source>
        <dbReference type="ARBA" id="ARBA00023069"/>
    </source>
</evidence>
<evidence type="ECO:0000256" key="3">
    <source>
        <dbReference type="ARBA" id="ARBA00022490"/>
    </source>
</evidence>
<accession>A0A2K8U914</accession>
<evidence type="ECO:0000256" key="1">
    <source>
        <dbReference type="ARBA" id="ARBA00004138"/>
    </source>
</evidence>
<proteinExistence type="predicted"/>
<dbReference type="Pfam" id="PF22544">
    <property type="entry name" value="HYDIN_VesB_CFA65-like_Ig"/>
    <property type="match status" value="1"/>
</dbReference>
<dbReference type="EMBL" id="CP020370">
    <property type="protein sequence ID" value="AUB82045.1"/>
    <property type="molecule type" value="Genomic_DNA"/>
</dbReference>
<evidence type="ECO:0000313" key="7">
    <source>
        <dbReference type="EMBL" id="AUB82045.1"/>
    </source>
</evidence>
<keyword evidence="8" id="KW-1185">Reference proteome</keyword>